<gene>
    <name evidence="1" type="ORF">QFC20_007095</name>
</gene>
<sequence length="410" mass="42066">MSTANNVDRVSVPALDAEGIKDAAVVTPDVVEPDTLASAPVVAETATTPALDAAESAPLDSAPVVIAMKQDSTPAADASVVKSAVDTDEAPVVAPVPADGMVKAPTAVEHAEGVKKDVDGKKEVVKEKAKKEKREKKTKKSLLSRLSGIFSFHSEKSGTSSSSSDEEPSTKSKPAARALPTTTLTPATPSKESTPVLATGSPAVVESDATIVPVGEGVAPVVVLSAAEEKTVGEGDKKADDVAAAMGKLEIEDMGKGKEESSKVTEVKETHTTSKDINPVAAAKPLDVPAANVEERKEKPSLSPSGNPSPNPKIHRRISARIGQFMDFGKKKDTKAPADDKTKDGDSFVSGSTDAHAHAVVPAVTAGAEKAVKRESASEAPVLGAPVTIEPMGELIPAKETAEPVKPAAV</sequence>
<evidence type="ECO:0000313" key="1">
    <source>
        <dbReference type="EMBL" id="KAJ9093585.1"/>
    </source>
</evidence>
<proteinExistence type="predicted"/>
<keyword evidence="2" id="KW-1185">Reference proteome</keyword>
<name>A0ACC2V3U6_9TREE</name>
<protein>
    <submittedName>
        <fullName evidence="1">Uncharacterized protein</fullName>
    </submittedName>
</protein>
<comment type="caution">
    <text evidence="1">The sequence shown here is derived from an EMBL/GenBank/DDBJ whole genome shotgun (WGS) entry which is preliminary data.</text>
</comment>
<accession>A0ACC2V3U6</accession>
<evidence type="ECO:0000313" key="2">
    <source>
        <dbReference type="Proteomes" id="UP001230649"/>
    </source>
</evidence>
<dbReference type="Proteomes" id="UP001230649">
    <property type="component" value="Unassembled WGS sequence"/>
</dbReference>
<organism evidence="1 2">
    <name type="scientific">Naganishia adeliensis</name>
    <dbReference type="NCBI Taxonomy" id="92952"/>
    <lineage>
        <taxon>Eukaryota</taxon>
        <taxon>Fungi</taxon>
        <taxon>Dikarya</taxon>
        <taxon>Basidiomycota</taxon>
        <taxon>Agaricomycotina</taxon>
        <taxon>Tremellomycetes</taxon>
        <taxon>Filobasidiales</taxon>
        <taxon>Filobasidiaceae</taxon>
        <taxon>Naganishia</taxon>
    </lineage>
</organism>
<dbReference type="EMBL" id="JASBWS010000152">
    <property type="protein sequence ID" value="KAJ9093585.1"/>
    <property type="molecule type" value="Genomic_DNA"/>
</dbReference>
<reference evidence="1" key="1">
    <citation type="submission" date="2023-04" db="EMBL/GenBank/DDBJ databases">
        <title>Draft Genome sequencing of Naganishia species isolated from polar environments using Oxford Nanopore Technology.</title>
        <authorList>
            <person name="Leo P."/>
            <person name="Venkateswaran K."/>
        </authorList>
    </citation>
    <scope>NUCLEOTIDE SEQUENCE</scope>
    <source>
        <strain evidence="1">MNA-CCFEE 5262</strain>
    </source>
</reference>